<dbReference type="GO" id="GO:0005524">
    <property type="term" value="F:ATP binding"/>
    <property type="evidence" value="ECO:0007669"/>
    <property type="project" value="UniProtKB-KW"/>
</dbReference>
<feature type="domain" description="ABC transporter" evidence="5">
    <location>
        <begin position="23"/>
        <end position="247"/>
    </location>
</feature>
<dbReference type="PROSITE" id="PS50893">
    <property type="entry name" value="ABC_TRANSPORTER_2"/>
    <property type="match status" value="1"/>
</dbReference>
<keyword evidence="4 6" id="KW-0067">ATP-binding</keyword>
<dbReference type="InterPro" id="IPR027417">
    <property type="entry name" value="P-loop_NTPase"/>
</dbReference>
<dbReference type="SUPFAM" id="SSF52540">
    <property type="entry name" value="P-loop containing nucleoside triphosphate hydrolases"/>
    <property type="match status" value="1"/>
</dbReference>
<dbReference type="PANTHER" id="PTHR46743">
    <property type="entry name" value="TEICHOIC ACIDS EXPORT ATP-BINDING PROTEIN TAGH"/>
    <property type="match status" value="1"/>
</dbReference>
<evidence type="ECO:0000256" key="2">
    <source>
        <dbReference type="ARBA" id="ARBA00022448"/>
    </source>
</evidence>
<accession>A0ABZ0I2F3</accession>
<keyword evidence="2" id="KW-0813">Transport</keyword>
<dbReference type="InterPro" id="IPR003439">
    <property type="entry name" value="ABC_transporter-like_ATP-bd"/>
</dbReference>
<dbReference type="InterPro" id="IPR015860">
    <property type="entry name" value="ABC_transpr_TagH-like"/>
</dbReference>
<evidence type="ECO:0000259" key="5">
    <source>
        <dbReference type="PROSITE" id="PS50893"/>
    </source>
</evidence>
<protein>
    <submittedName>
        <fullName evidence="6">ABC transporter ATP-binding protein</fullName>
    </submittedName>
</protein>
<dbReference type="InterPro" id="IPR017871">
    <property type="entry name" value="ABC_transporter-like_CS"/>
</dbReference>
<dbReference type="Pfam" id="PF00005">
    <property type="entry name" value="ABC_tran"/>
    <property type="match status" value="1"/>
</dbReference>
<evidence type="ECO:0000256" key="3">
    <source>
        <dbReference type="ARBA" id="ARBA00022741"/>
    </source>
</evidence>
<dbReference type="Proteomes" id="UP001626537">
    <property type="component" value="Chromosome"/>
</dbReference>
<keyword evidence="3" id="KW-0547">Nucleotide-binding</keyword>
<dbReference type="SMART" id="SM00382">
    <property type="entry name" value="AAA"/>
    <property type="match status" value="1"/>
</dbReference>
<reference evidence="6 7" key="1">
    <citation type="submission" date="2023-10" db="EMBL/GenBank/DDBJ databases">
        <title>Two novel species belonging to the OM43/NOR5 clade.</title>
        <authorList>
            <person name="Park M."/>
        </authorList>
    </citation>
    <scope>NUCLEOTIDE SEQUENCE [LARGE SCALE GENOMIC DNA]</scope>
    <source>
        <strain evidence="6 7">IMCC43200</strain>
    </source>
</reference>
<dbReference type="PROSITE" id="PS00211">
    <property type="entry name" value="ABC_TRANSPORTER_1"/>
    <property type="match status" value="1"/>
</dbReference>
<evidence type="ECO:0000256" key="4">
    <source>
        <dbReference type="ARBA" id="ARBA00022840"/>
    </source>
</evidence>
<evidence type="ECO:0000256" key="1">
    <source>
        <dbReference type="ARBA" id="ARBA00005417"/>
    </source>
</evidence>
<dbReference type="InterPro" id="IPR003593">
    <property type="entry name" value="AAA+_ATPase"/>
</dbReference>
<comment type="similarity">
    <text evidence="1">Belongs to the ABC transporter superfamily.</text>
</comment>
<organism evidence="6 7">
    <name type="scientific">Congregibacter variabilis</name>
    <dbReference type="NCBI Taxonomy" id="3081200"/>
    <lineage>
        <taxon>Bacteria</taxon>
        <taxon>Pseudomonadati</taxon>
        <taxon>Pseudomonadota</taxon>
        <taxon>Gammaproteobacteria</taxon>
        <taxon>Cellvibrionales</taxon>
        <taxon>Halieaceae</taxon>
        <taxon>Congregibacter</taxon>
    </lineage>
</organism>
<gene>
    <name evidence="6" type="ORF">R0135_14390</name>
</gene>
<sequence>MSVGEQAVPATESSDNDSRQVMLELIGVSHSYHARRANFEQGIHRVLDSVSLKLYRGQTLGILGRNGAGKTTLLRLMAGILAPSMGEIRRAPGARCSLLTLGLGFQAQLSGRDNARLSALLQGASRDEAEACLEPIKEFSELGASFDEPVNTYSSGMRARLGFSTALETKVEVLLIDEVLSVGDRSFREKASAAMRERIQGDQTVVLVSHSEGQIAEVCDVAAWIEDGQVRGYGGVAEVMESYRSSI</sequence>
<dbReference type="Gene3D" id="3.40.50.300">
    <property type="entry name" value="P-loop containing nucleotide triphosphate hydrolases"/>
    <property type="match status" value="1"/>
</dbReference>
<dbReference type="InterPro" id="IPR050683">
    <property type="entry name" value="Bact_Polysacc_Export_ATP-bd"/>
</dbReference>
<dbReference type="EMBL" id="CP136864">
    <property type="protein sequence ID" value="WOJ92963.1"/>
    <property type="molecule type" value="Genomic_DNA"/>
</dbReference>
<name>A0ABZ0I2F3_9GAMM</name>
<evidence type="ECO:0000313" key="7">
    <source>
        <dbReference type="Proteomes" id="UP001626537"/>
    </source>
</evidence>
<dbReference type="PANTHER" id="PTHR46743:SF2">
    <property type="entry name" value="TEICHOIC ACIDS EXPORT ATP-BINDING PROTEIN TAGH"/>
    <property type="match status" value="1"/>
</dbReference>
<dbReference type="RefSeq" id="WP_407347619.1">
    <property type="nucleotide sequence ID" value="NZ_CP136864.1"/>
</dbReference>
<evidence type="ECO:0000313" key="6">
    <source>
        <dbReference type="EMBL" id="WOJ92963.1"/>
    </source>
</evidence>
<keyword evidence="7" id="KW-1185">Reference proteome</keyword>
<dbReference type="CDD" id="cd03220">
    <property type="entry name" value="ABC_KpsT_Wzt"/>
    <property type="match status" value="1"/>
</dbReference>
<proteinExistence type="inferred from homology"/>